<comment type="caution">
    <text evidence="1">The sequence shown here is derived from an EMBL/GenBank/DDBJ whole genome shotgun (WGS) entry which is preliminary data.</text>
</comment>
<dbReference type="AlphaFoldDB" id="A0A3E1KBA1"/>
<organism evidence="1 2">
    <name type="scientific">Wenzhouxiangella sediminis</name>
    <dbReference type="NCBI Taxonomy" id="1792836"/>
    <lineage>
        <taxon>Bacteria</taxon>
        <taxon>Pseudomonadati</taxon>
        <taxon>Pseudomonadota</taxon>
        <taxon>Gammaproteobacteria</taxon>
        <taxon>Chromatiales</taxon>
        <taxon>Wenzhouxiangellaceae</taxon>
        <taxon>Wenzhouxiangella</taxon>
    </lineage>
</organism>
<evidence type="ECO:0008006" key="3">
    <source>
        <dbReference type="Google" id="ProtNLM"/>
    </source>
</evidence>
<dbReference type="InterPro" id="IPR002060">
    <property type="entry name" value="Squ/phyt_synthse"/>
</dbReference>
<protein>
    <recommendedName>
        <fullName evidence="3">Phytoene synthase</fullName>
    </recommendedName>
</protein>
<proteinExistence type="predicted"/>
<keyword evidence="2" id="KW-1185">Reference proteome</keyword>
<reference evidence="1 2" key="1">
    <citation type="submission" date="2018-08" db="EMBL/GenBank/DDBJ databases">
        <title>Wenzhouxiangella salilacus sp. nov., a novel bacterium isolated from a saline lake in Xinjiang Province, China.</title>
        <authorList>
            <person name="Han S."/>
        </authorList>
    </citation>
    <scope>NUCLEOTIDE SEQUENCE [LARGE SCALE GENOMIC DNA]</scope>
    <source>
        <strain evidence="1 2">XDB06</strain>
    </source>
</reference>
<accession>A0A3E1KBA1</accession>
<sequence length="301" mass="33395">MAGRRGDRSPRRAARAVRDATGRLMEAPLDWSRARMLGRGSPLAASLHFAPERWQDGIVALRAVISEIAAVPDTVSEADVGRKKLAWWGDALRDRAAHPAVEALVASGAADRIAPARFDSLIGSVAEVLESPRFERQEDAWRHCLALGGPAARLEAELVDADDVDRADWSALGAFAYLVRLVRDIGVDARANRWLVPLDLQAEYQVARQDVLDGSAGRGWDGMIRAWLEEGSRQAVAARDGIPADVAWRQRHLLVAHELDLRMARLLARHPRRILERRVRTGHAGNVWTAWRAARRLRRAV</sequence>
<dbReference type="EMBL" id="QUZK01000014">
    <property type="protein sequence ID" value="RFF31900.1"/>
    <property type="molecule type" value="Genomic_DNA"/>
</dbReference>
<dbReference type="Gene3D" id="1.10.600.10">
    <property type="entry name" value="Farnesyl Diphosphate Synthase"/>
    <property type="match status" value="1"/>
</dbReference>
<evidence type="ECO:0000313" key="2">
    <source>
        <dbReference type="Proteomes" id="UP000260351"/>
    </source>
</evidence>
<evidence type="ECO:0000313" key="1">
    <source>
        <dbReference type="EMBL" id="RFF31900.1"/>
    </source>
</evidence>
<dbReference type="InterPro" id="IPR008949">
    <property type="entry name" value="Isoprenoid_synthase_dom_sf"/>
</dbReference>
<dbReference type="Proteomes" id="UP000260351">
    <property type="component" value="Unassembled WGS sequence"/>
</dbReference>
<dbReference type="Pfam" id="PF00494">
    <property type="entry name" value="SQS_PSY"/>
    <property type="match status" value="1"/>
</dbReference>
<dbReference type="SUPFAM" id="SSF48576">
    <property type="entry name" value="Terpenoid synthases"/>
    <property type="match status" value="1"/>
</dbReference>
<name>A0A3E1KBA1_9GAMM</name>
<gene>
    <name evidence="1" type="ORF">DZC52_02595</name>
</gene>
<dbReference type="OrthoDB" id="9807580at2"/>